<gene>
    <name evidence="1" type="ORF">BDV98DRAFT_469658</name>
</gene>
<dbReference type="EMBL" id="ML178832">
    <property type="protein sequence ID" value="TFK99665.1"/>
    <property type="molecule type" value="Genomic_DNA"/>
</dbReference>
<dbReference type="OrthoDB" id="2322499at2759"/>
<protein>
    <recommendedName>
        <fullName evidence="3">F-box domain-containing protein</fullName>
    </recommendedName>
</protein>
<evidence type="ECO:0000313" key="2">
    <source>
        <dbReference type="Proteomes" id="UP000305067"/>
    </source>
</evidence>
<proteinExistence type="predicted"/>
<name>A0A5C3QC75_9AGAR</name>
<feature type="non-terminal residue" evidence="1">
    <location>
        <position position="1"/>
    </location>
</feature>
<evidence type="ECO:0008006" key="3">
    <source>
        <dbReference type="Google" id="ProtNLM"/>
    </source>
</evidence>
<dbReference type="Proteomes" id="UP000305067">
    <property type="component" value="Unassembled WGS sequence"/>
</dbReference>
<sequence>IYLQILSHAYPSELLNLSRSTKPLRKILLARSARPIWKRALKNLGPLLPPCPPHISEPQYSHCIFGMYCYVS</sequence>
<reference evidence="1 2" key="1">
    <citation type="journal article" date="2019" name="Nat. Ecol. Evol.">
        <title>Megaphylogeny resolves global patterns of mushroom evolution.</title>
        <authorList>
            <person name="Varga T."/>
            <person name="Krizsan K."/>
            <person name="Foldi C."/>
            <person name="Dima B."/>
            <person name="Sanchez-Garcia M."/>
            <person name="Sanchez-Ramirez S."/>
            <person name="Szollosi G.J."/>
            <person name="Szarkandi J.G."/>
            <person name="Papp V."/>
            <person name="Albert L."/>
            <person name="Andreopoulos W."/>
            <person name="Angelini C."/>
            <person name="Antonin V."/>
            <person name="Barry K.W."/>
            <person name="Bougher N.L."/>
            <person name="Buchanan P."/>
            <person name="Buyck B."/>
            <person name="Bense V."/>
            <person name="Catcheside P."/>
            <person name="Chovatia M."/>
            <person name="Cooper J."/>
            <person name="Damon W."/>
            <person name="Desjardin D."/>
            <person name="Finy P."/>
            <person name="Geml J."/>
            <person name="Haridas S."/>
            <person name="Hughes K."/>
            <person name="Justo A."/>
            <person name="Karasinski D."/>
            <person name="Kautmanova I."/>
            <person name="Kiss B."/>
            <person name="Kocsube S."/>
            <person name="Kotiranta H."/>
            <person name="LaButti K.M."/>
            <person name="Lechner B.E."/>
            <person name="Liimatainen K."/>
            <person name="Lipzen A."/>
            <person name="Lukacs Z."/>
            <person name="Mihaltcheva S."/>
            <person name="Morgado L.N."/>
            <person name="Niskanen T."/>
            <person name="Noordeloos M.E."/>
            <person name="Ohm R.A."/>
            <person name="Ortiz-Santana B."/>
            <person name="Ovrebo C."/>
            <person name="Racz N."/>
            <person name="Riley R."/>
            <person name="Savchenko A."/>
            <person name="Shiryaev A."/>
            <person name="Soop K."/>
            <person name="Spirin V."/>
            <person name="Szebenyi C."/>
            <person name="Tomsovsky M."/>
            <person name="Tulloss R.E."/>
            <person name="Uehling J."/>
            <person name="Grigoriev I.V."/>
            <person name="Vagvolgyi C."/>
            <person name="Papp T."/>
            <person name="Martin F.M."/>
            <person name="Miettinen O."/>
            <person name="Hibbett D.S."/>
            <person name="Nagy L.G."/>
        </authorList>
    </citation>
    <scope>NUCLEOTIDE SEQUENCE [LARGE SCALE GENOMIC DNA]</scope>
    <source>
        <strain evidence="1 2">CBS 309.79</strain>
    </source>
</reference>
<organism evidence="1 2">
    <name type="scientific">Pterulicium gracile</name>
    <dbReference type="NCBI Taxonomy" id="1884261"/>
    <lineage>
        <taxon>Eukaryota</taxon>
        <taxon>Fungi</taxon>
        <taxon>Dikarya</taxon>
        <taxon>Basidiomycota</taxon>
        <taxon>Agaricomycotina</taxon>
        <taxon>Agaricomycetes</taxon>
        <taxon>Agaricomycetidae</taxon>
        <taxon>Agaricales</taxon>
        <taxon>Pleurotineae</taxon>
        <taxon>Pterulaceae</taxon>
        <taxon>Pterulicium</taxon>
    </lineage>
</organism>
<accession>A0A5C3QC75</accession>
<dbReference type="AlphaFoldDB" id="A0A5C3QC75"/>
<evidence type="ECO:0000313" key="1">
    <source>
        <dbReference type="EMBL" id="TFK99665.1"/>
    </source>
</evidence>
<keyword evidence="2" id="KW-1185">Reference proteome</keyword>
<feature type="non-terminal residue" evidence="1">
    <location>
        <position position="72"/>
    </location>
</feature>